<name>V8C920_9HELI</name>
<proteinExistence type="predicted"/>
<sequence>MKILRQFFFYLLCATLFYTPSLADIVDDKVQEIIGESSYNQNKAFIAKIFQNKARFVISGTERVNIALLLKELRDNGLLQLKFPTPLELKARFVSESSPVLLSYTLNNVLSSIGYSFFITSKSAKIKNFSMIEFSLITEHALDPMILIGELQRRGFRLNDIKKLSINEWEYYIGATNPQLFNAKPISVGNTLILREVSGQYWLNTISKGTLNIIANAKWIPRVVCYDKNLEIINLVVATTPQARLSLKIDSKTAFVMITDAQNPTMIKQIDIAFSF</sequence>
<dbReference type="STRING" id="1357400.HMPREF2086_01290"/>
<feature type="chain" id="PRO_5004768741" description="Periplasmic protein" evidence="1">
    <location>
        <begin position="24"/>
        <end position="276"/>
    </location>
</feature>
<reference evidence="2 3" key="1">
    <citation type="journal article" date="2014" name="Genome Announc.">
        <title>Draft genome sequences of six enterohepatic helicobacter species isolated from humans and one from rhesus macaques.</title>
        <authorList>
            <person name="Shen Z."/>
            <person name="Sheh A."/>
            <person name="Young S.K."/>
            <person name="Abouelliel A."/>
            <person name="Ward D.V."/>
            <person name="Earl A.M."/>
            <person name="Fox J.G."/>
        </authorList>
    </citation>
    <scope>NUCLEOTIDE SEQUENCE [LARGE SCALE GENOMIC DNA]</scope>
    <source>
        <strain evidence="2 3">MIT 99-5501</strain>
    </source>
</reference>
<keyword evidence="1" id="KW-0732">Signal</keyword>
<accession>V8C920</accession>
<comment type="caution">
    <text evidence="2">The sequence shown here is derived from an EMBL/GenBank/DDBJ whole genome shotgun (WGS) entry which is preliminary data.</text>
</comment>
<keyword evidence="3" id="KW-1185">Reference proteome</keyword>
<dbReference type="Proteomes" id="UP000018731">
    <property type="component" value="Unassembled WGS sequence"/>
</dbReference>
<evidence type="ECO:0008006" key="4">
    <source>
        <dbReference type="Google" id="ProtNLM"/>
    </source>
</evidence>
<dbReference type="AlphaFoldDB" id="V8C920"/>
<dbReference type="HOGENOM" id="CLU_087952_0_0_7"/>
<evidence type="ECO:0000313" key="3">
    <source>
        <dbReference type="Proteomes" id="UP000018731"/>
    </source>
</evidence>
<gene>
    <name evidence="2" type="ORF">HMPREF2086_01290</name>
</gene>
<dbReference type="OrthoDB" id="5338450at2"/>
<organism evidence="2 3">
    <name type="scientific">Helicobacter macacae MIT 99-5501</name>
    <dbReference type="NCBI Taxonomy" id="1357400"/>
    <lineage>
        <taxon>Bacteria</taxon>
        <taxon>Pseudomonadati</taxon>
        <taxon>Campylobacterota</taxon>
        <taxon>Epsilonproteobacteria</taxon>
        <taxon>Campylobacterales</taxon>
        <taxon>Helicobacteraceae</taxon>
        <taxon>Helicobacter</taxon>
    </lineage>
</organism>
<evidence type="ECO:0000256" key="1">
    <source>
        <dbReference type="SAM" id="SignalP"/>
    </source>
</evidence>
<dbReference type="RefSeq" id="WP_023928032.1">
    <property type="nucleotide sequence ID" value="NZ_KI669454.1"/>
</dbReference>
<dbReference type="PATRIC" id="fig|1357400.3.peg.1729"/>
<dbReference type="EMBL" id="AZJI01000005">
    <property type="protein sequence ID" value="ETD23485.1"/>
    <property type="molecule type" value="Genomic_DNA"/>
</dbReference>
<protein>
    <recommendedName>
        <fullName evidence="4">Periplasmic protein</fullName>
    </recommendedName>
</protein>
<feature type="signal peptide" evidence="1">
    <location>
        <begin position="1"/>
        <end position="23"/>
    </location>
</feature>
<evidence type="ECO:0000313" key="2">
    <source>
        <dbReference type="EMBL" id="ETD23485.1"/>
    </source>
</evidence>